<dbReference type="FunCoup" id="A0A066W897">
    <property type="interactions" value="313"/>
</dbReference>
<dbReference type="OMA" id="PANQVCF"/>
<dbReference type="GO" id="GO:0008270">
    <property type="term" value="F:zinc ion binding"/>
    <property type="evidence" value="ECO:0007669"/>
    <property type="project" value="UniProtKB-KW"/>
</dbReference>
<dbReference type="RefSeq" id="XP_013243731.1">
    <property type="nucleotide sequence ID" value="XM_013388277.1"/>
</dbReference>
<dbReference type="EMBL" id="JMSN01000032">
    <property type="protein sequence ID" value="KDN46995.1"/>
    <property type="molecule type" value="Genomic_DNA"/>
</dbReference>
<dbReference type="InterPro" id="IPR038508">
    <property type="entry name" value="ArfGAP_dom_sf"/>
</dbReference>
<feature type="compositionally biased region" description="Gly residues" evidence="7">
    <location>
        <begin position="498"/>
        <end position="512"/>
    </location>
</feature>
<evidence type="ECO:0000256" key="3">
    <source>
        <dbReference type="ARBA" id="ARBA00022771"/>
    </source>
</evidence>
<name>A0A066W897_TILAU</name>
<evidence type="ECO:0000313" key="9">
    <source>
        <dbReference type="EMBL" id="KDN46995.1"/>
    </source>
</evidence>
<dbReference type="PROSITE" id="PS50115">
    <property type="entry name" value="ARFGAP"/>
    <property type="match status" value="1"/>
</dbReference>
<dbReference type="AlphaFoldDB" id="A0A066W897"/>
<dbReference type="PANTHER" id="PTHR45686:SF4">
    <property type="entry name" value="ADP-RIBOSYLATION FACTOR GTPASE ACTIVATING PROTEIN 3, ISOFORM H"/>
    <property type="match status" value="1"/>
</dbReference>
<dbReference type="InterPro" id="IPR037278">
    <property type="entry name" value="ARFGAP/RecO"/>
</dbReference>
<feature type="domain" description="Arf-GAP" evidence="8">
    <location>
        <begin position="12"/>
        <end position="124"/>
    </location>
</feature>
<feature type="compositionally biased region" description="Low complexity" evidence="7">
    <location>
        <begin position="153"/>
        <end position="165"/>
    </location>
</feature>
<proteinExistence type="predicted"/>
<feature type="region of interest" description="Disordered" evidence="7">
    <location>
        <begin position="484"/>
        <end position="512"/>
    </location>
</feature>
<keyword evidence="6" id="KW-0175">Coiled coil</keyword>
<reference evidence="9 10" key="1">
    <citation type="submission" date="2014-05" db="EMBL/GenBank/DDBJ databases">
        <title>Draft genome sequence of a rare smut relative, Tilletiaria anomala UBC 951.</title>
        <authorList>
            <consortium name="DOE Joint Genome Institute"/>
            <person name="Toome M."/>
            <person name="Kuo A."/>
            <person name="Henrissat B."/>
            <person name="Lipzen A."/>
            <person name="Tritt A."/>
            <person name="Yoshinaga Y."/>
            <person name="Zane M."/>
            <person name="Barry K."/>
            <person name="Grigoriev I.V."/>
            <person name="Spatafora J.W."/>
            <person name="Aimea M.C."/>
        </authorList>
    </citation>
    <scope>NUCLEOTIDE SEQUENCE [LARGE SCALE GENOMIC DNA]</scope>
    <source>
        <strain evidence="9 10">UBC 951</strain>
    </source>
</reference>
<feature type="region of interest" description="Disordered" evidence="7">
    <location>
        <begin position="210"/>
        <end position="277"/>
    </location>
</feature>
<keyword evidence="2" id="KW-0479">Metal-binding</keyword>
<evidence type="ECO:0000256" key="1">
    <source>
        <dbReference type="ARBA" id="ARBA00022468"/>
    </source>
</evidence>
<feature type="compositionally biased region" description="Basic and acidic residues" evidence="7">
    <location>
        <begin position="412"/>
        <end position="421"/>
    </location>
</feature>
<evidence type="ECO:0000256" key="7">
    <source>
        <dbReference type="SAM" id="MobiDB-lite"/>
    </source>
</evidence>
<keyword evidence="3 5" id="KW-0863">Zinc-finger</keyword>
<dbReference type="InterPro" id="IPR001164">
    <property type="entry name" value="ArfGAP_dom"/>
</dbReference>
<comment type="caution">
    <text evidence="9">The sequence shown here is derived from an EMBL/GenBank/DDBJ whole genome shotgun (WGS) entry which is preliminary data.</text>
</comment>
<sequence>MPSGPSSREETAEIFKHLKNQAKQNKVCFDCGAKNPTWASATYAIYICLDCSSVHRNLGVHITFVRSTNLDSWTWAQLRFMKVGGNGAAAEFFSKHGGQGLLMPGTEGKVKYTSNTARMYKEELNKLALADAKGQPLGSPVIFPGMTSAASGANGAASAGKANAGDGEDDFFDDWDDAPKKKAAVTAAAAARPAGLPGIGAASRPLATPVTTTAAAPKPKPVPAVRPAAVSSSSSSNSTTATGGAGTRRTGLGAIRTGATGAGSSAGGLGAGSSKGKLGGVKKAVGASFNFEEAQKRAEEAEARKRQEEAEAIAASAAATASANARAGNGSEAVAEATVEEMARKAVQAAIASTGSPVNPSFAASLSSLTSAAAMPATPTSPASSGKKVSAEEIERLGMGFGKLGLKAERLRLQNESDKHSTRQQAEADTPNYARSKFGGQKAISSDMYFERGGYDPNVSSEAQQRLAGFSNATSISSNQYFGREEEEDGLGDDDGWSGRGYGGSRNGGGLVNGDFTELEATAKEYYQRFMSNPDVQNGIESFRSGALKLAQLLEETARNGS</sequence>
<dbReference type="Gene3D" id="1.10.220.150">
    <property type="entry name" value="Arf GTPase activating protein"/>
    <property type="match status" value="1"/>
</dbReference>
<dbReference type="STRING" id="1037660.A0A066W897"/>
<evidence type="ECO:0000313" key="10">
    <source>
        <dbReference type="Proteomes" id="UP000027361"/>
    </source>
</evidence>
<dbReference type="HOGENOM" id="CLU_023062_7_0_1"/>
<dbReference type="PANTHER" id="PTHR45686">
    <property type="entry name" value="ADP-RIBOSYLATION FACTOR GTPASE ACTIVATING PROTEIN 3, ISOFORM H-RELATED"/>
    <property type="match status" value="1"/>
</dbReference>
<evidence type="ECO:0000256" key="5">
    <source>
        <dbReference type="PROSITE-ProRule" id="PRU00288"/>
    </source>
</evidence>
<feature type="region of interest" description="Disordered" evidence="7">
    <location>
        <begin position="153"/>
        <end position="176"/>
    </location>
</feature>
<organism evidence="9 10">
    <name type="scientific">Tilletiaria anomala (strain ATCC 24038 / CBS 436.72 / UBC 951)</name>
    <dbReference type="NCBI Taxonomy" id="1037660"/>
    <lineage>
        <taxon>Eukaryota</taxon>
        <taxon>Fungi</taxon>
        <taxon>Dikarya</taxon>
        <taxon>Basidiomycota</taxon>
        <taxon>Ustilaginomycotina</taxon>
        <taxon>Exobasidiomycetes</taxon>
        <taxon>Georgefischeriales</taxon>
        <taxon>Tilletiariaceae</taxon>
        <taxon>Tilletiaria</taxon>
    </lineage>
</organism>
<dbReference type="Pfam" id="PF01412">
    <property type="entry name" value="ArfGap"/>
    <property type="match status" value="1"/>
</dbReference>
<accession>A0A066W897</accession>
<protein>
    <submittedName>
        <fullName evidence="9">ArfGap-domain-containing protein</fullName>
    </submittedName>
</protein>
<dbReference type="InParanoid" id="A0A066W897"/>
<dbReference type="SUPFAM" id="SSF57863">
    <property type="entry name" value="ArfGap/RecO-like zinc finger"/>
    <property type="match status" value="1"/>
</dbReference>
<dbReference type="GO" id="GO:0005096">
    <property type="term" value="F:GTPase activator activity"/>
    <property type="evidence" value="ECO:0007669"/>
    <property type="project" value="UniProtKB-KW"/>
</dbReference>
<keyword evidence="4" id="KW-0862">Zinc</keyword>
<dbReference type="GeneID" id="25264308"/>
<dbReference type="CDD" id="cd08831">
    <property type="entry name" value="ArfGap_ArfGap2_3_like"/>
    <property type="match status" value="1"/>
</dbReference>
<feature type="compositionally biased region" description="Low complexity" evidence="7">
    <location>
        <begin position="225"/>
        <end position="259"/>
    </location>
</feature>
<dbReference type="PRINTS" id="PR00405">
    <property type="entry name" value="REVINTRACTNG"/>
</dbReference>
<feature type="compositionally biased region" description="Acidic residues" evidence="7">
    <location>
        <begin position="485"/>
        <end position="496"/>
    </location>
</feature>
<evidence type="ECO:0000256" key="2">
    <source>
        <dbReference type="ARBA" id="ARBA00022723"/>
    </source>
</evidence>
<keyword evidence="10" id="KW-1185">Reference proteome</keyword>
<evidence type="ECO:0000259" key="8">
    <source>
        <dbReference type="PROSITE" id="PS50115"/>
    </source>
</evidence>
<feature type="compositionally biased region" description="Gly residues" evidence="7">
    <location>
        <begin position="260"/>
        <end position="277"/>
    </location>
</feature>
<gene>
    <name evidence="9" type="ORF">K437DRAFT_256015</name>
</gene>
<feature type="region of interest" description="Disordered" evidence="7">
    <location>
        <begin position="412"/>
        <end position="438"/>
    </location>
</feature>
<keyword evidence="1" id="KW-0343">GTPase activation</keyword>
<dbReference type="GO" id="GO:0048205">
    <property type="term" value="P:COPI coating of Golgi vesicle"/>
    <property type="evidence" value="ECO:0007669"/>
    <property type="project" value="TreeGrafter"/>
</dbReference>
<dbReference type="GO" id="GO:0000139">
    <property type="term" value="C:Golgi membrane"/>
    <property type="evidence" value="ECO:0007669"/>
    <property type="project" value="GOC"/>
</dbReference>
<feature type="coiled-coil region" evidence="6">
    <location>
        <begin position="291"/>
        <end position="318"/>
    </location>
</feature>
<dbReference type="Proteomes" id="UP000027361">
    <property type="component" value="Unassembled WGS sequence"/>
</dbReference>
<dbReference type="SMART" id="SM00105">
    <property type="entry name" value="ArfGap"/>
    <property type="match status" value="1"/>
</dbReference>
<dbReference type="OrthoDB" id="983479at2759"/>
<feature type="compositionally biased region" description="Acidic residues" evidence="7">
    <location>
        <begin position="166"/>
        <end position="176"/>
    </location>
</feature>
<evidence type="ECO:0000256" key="4">
    <source>
        <dbReference type="ARBA" id="ARBA00022833"/>
    </source>
</evidence>
<evidence type="ECO:0000256" key="6">
    <source>
        <dbReference type="SAM" id="Coils"/>
    </source>
</evidence>